<reference evidence="10 11" key="1">
    <citation type="submission" date="2016-10" db="EMBL/GenBank/DDBJ databases">
        <authorList>
            <person name="de Groot N.N."/>
        </authorList>
    </citation>
    <scope>NUCLEOTIDE SEQUENCE [LARGE SCALE GENOMIC DNA]</scope>
    <source>
        <strain evidence="10 11">ATCC 51327</strain>
    </source>
</reference>
<dbReference type="PANTHER" id="PTHR23522">
    <property type="entry name" value="BLL5896 PROTEIN"/>
    <property type="match status" value="1"/>
</dbReference>
<dbReference type="Proteomes" id="UP000199006">
    <property type="component" value="Unassembled WGS sequence"/>
</dbReference>
<feature type="transmembrane region" description="Helical" evidence="8">
    <location>
        <begin position="65"/>
        <end position="84"/>
    </location>
</feature>
<keyword evidence="7 8" id="KW-0472">Membrane</keyword>
<keyword evidence="11" id="KW-1185">Reference proteome</keyword>
<sequence>MTFKLYNFIFYISMAAYGYFNIFFREAGLDSFQIGLVNSIPRVFALLLLPIWGFLTDYFQENKKVLAITITGSFLTVIAFPFAASMKLLMVLMFSYTLFQNPIIPLSDSLLLDHLGDRAYLYGKYRLWGSAGYMTFVSLIGLFLEKTEPANLFYIYAVVLLLTLILLKFLPQGERKIKVIATSDFKKIFQKKSLLFFLCFVFILQSSMNANYGYFPLYIVDHGGGEFLLGIALTIASASELAAFFFSDKIINSNKFSRLTLLISFAFTCRWLLLAFFPHRIIILLAQALHSLTFGLFFAVGVNYVNKISGEKFRATGQNIYAAVFTGMSAIFGNLIGGKLYQMLGGERMYFLLAIATILTGLIYSFYLSLEERELKRIVEK</sequence>
<evidence type="ECO:0000313" key="11">
    <source>
        <dbReference type="Proteomes" id="UP000199006"/>
    </source>
</evidence>
<keyword evidence="5 8" id="KW-0812">Transmembrane</keyword>
<evidence type="ECO:0000256" key="5">
    <source>
        <dbReference type="ARBA" id="ARBA00022692"/>
    </source>
</evidence>
<dbReference type="STRING" id="29563.SAMN02983006_00047"/>
<evidence type="ECO:0000313" key="10">
    <source>
        <dbReference type="EMBL" id="SFL06809.1"/>
    </source>
</evidence>
<organism evidence="10 11">
    <name type="scientific">Halanaerobium salsuginis</name>
    <dbReference type="NCBI Taxonomy" id="29563"/>
    <lineage>
        <taxon>Bacteria</taxon>
        <taxon>Bacillati</taxon>
        <taxon>Bacillota</taxon>
        <taxon>Clostridia</taxon>
        <taxon>Halanaerobiales</taxon>
        <taxon>Halanaerobiaceae</taxon>
        <taxon>Halanaerobium</taxon>
    </lineage>
</organism>
<dbReference type="AlphaFoldDB" id="A0A1I4ENC4"/>
<accession>A0A1I4ENC4</accession>
<feature type="transmembrane region" description="Helical" evidence="8">
    <location>
        <begin position="150"/>
        <end position="170"/>
    </location>
</feature>
<keyword evidence="3" id="KW-1003">Cell membrane</keyword>
<dbReference type="InterPro" id="IPR024989">
    <property type="entry name" value="MFS_assoc_dom"/>
</dbReference>
<dbReference type="PIRSF" id="PIRSF004925">
    <property type="entry name" value="HcaT"/>
    <property type="match status" value="1"/>
</dbReference>
<feature type="transmembrane region" description="Helical" evidence="8">
    <location>
        <begin position="194"/>
        <end position="215"/>
    </location>
</feature>
<evidence type="ECO:0000256" key="4">
    <source>
        <dbReference type="ARBA" id="ARBA00022519"/>
    </source>
</evidence>
<dbReference type="GO" id="GO:0015528">
    <property type="term" value="F:lactose:proton symporter activity"/>
    <property type="evidence" value="ECO:0007669"/>
    <property type="project" value="TreeGrafter"/>
</dbReference>
<dbReference type="GO" id="GO:0005886">
    <property type="term" value="C:plasma membrane"/>
    <property type="evidence" value="ECO:0007669"/>
    <property type="project" value="UniProtKB-SubCell"/>
</dbReference>
<keyword evidence="6 8" id="KW-1133">Transmembrane helix</keyword>
<name>A0A1I4ENC4_9FIRM</name>
<comment type="subcellular location">
    <subcellularLocation>
        <location evidence="1">Cell inner membrane</location>
        <topology evidence="1">Multi-pass membrane protein</topology>
    </subcellularLocation>
</comment>
<keyword evidence="4" id="KW-0997">Cell inner membrane</keyword>
<feature type="transmembrane region" description="Helical" evidence="8">
    <location>
        <begin position="283"/>
        <end position="306"/>
    </location>
</feature>
<feature type="domain" description="Major facilitator superfamily associated" evidence="9">
    <location>
        <begin position="5"/>
        <end position="350"/>
    </location>
</feature>
<dbReference type="InterPro" id="IPR026032">
    <property type="entry name" value="HcaT-like"/>
</dbReference>
<gene>
    <name evidence="10" type="ORF">SAMN02983006_00047</name>
</gene>
<evidence type="ECO:0000256" key="6">
    <source>
        <dbReference type="ARBA" id="ARBA00022989"/>
    </source>
</evidence>
<dbReference type="GO" id="GO:0030395">
    <property type="term" value="F:lactose binding"/>
    <property type="evidence" value="ECO:0007669"/>
    <property type="project" value="TreeGrafter"/>
</dbReference>
<feature type="transmembrane region" description="Helical" evidence="8">
    <location>
        <begin position="36"/>
        <end position="53"/>
    </location>
</feature>
<dbReference type="EMBL" id="FOTI01000001">
    <property type="protein sequence ID" value="SFL06809.1"/>
    <property type="molecule type" value="Genomic_DNA"/>
</dbReference>
<feature type="transmembrane region" description="Helical" evidence="8">
    <location>
        <begin position="259"/>
        <end position="277"/>
    </location>
</feature>
<evidence type="ECO:0000256" key="8">
    <source>
        <dbReference type="SAM" id="Phobius"/>
    </source>
</evidence>
<feature type="transmembrane region" description="Helical" evidence="8">
    <location>
        <begin position="6"/>
        <end position="24"/>
    </location>
</feature>
<evidence type="ECO:0000259" key="9">
    <source>
        <dbReference type="Pfam" id="PF12832"/>
    </source>
</evidence>
<feature type="transmembrane region" description="Helical" evidence="8">
    <location>
        <begin position="318"/>
        <end position="337"/>
    </location>
</feature>
<dbReference type="Pfam" id="PF12832">
    <property type="entry name" value="MFS_1_like"/>
    <property type="match status" value="1"/>
</dbReference>
<evidence type="ECO:0000256" key="1">
    <source>
        <dbReference type="ARBA" id="ARBA00004429"/>
    </source>
</evidence>
<dbReference type="SUPFAM" id="SSF103473">
    <property type="entry name" value="MFS general substrate transporter"/>
    <property type="match status" value="1"/>
</dbReference>
<keyword evidence="2" id="KW-0813">Transport</keyword>
<dbReference type="OrthoDB" id="85643at2"/>
<evidence type="ECO:0000256" key="2">
    <source>
        <dbReference type="ARBA" id="ARBA00022448"/>
    </source>
</evidence>
<proteinExistence type="predicted"/>
<protein>
    <submittedName>
        <fullName evidence="10">MFS transporter, PPP family, 3-phenylpropionic acid transporter</fullName>
    </submittedName>
</protein>
<evidence type="ECO:0000256" key="3">
    <source>
        <dbReference type="ARBA" id="ARBA00022475"/>
    </source>
</evidence>
<dbReference type="Gene3D" id="1.20.1250.20">
    <property type="entry name" value="MFS general substrate transporter like domains"/>
    <property type="match status" value="2"/>
</dbReference>
<dbReference type="RefSeq" id="WP_089857867.1">
    <property type="nucleotide sequence ID" value="NZ_FOTI01000001.1"/>
</dbReference>
<dbReference type="InterPro" id="IPR036259">
    <property type="entry name" value="MFS_trans_sf"/>
</dbReference>
<feature type="transmembrane region" description="Helical" evidence="8">
    <location>
        <begin position="349"/>
        <end position="368"/>
    </location>
</feature>
<evidence type="ECO:0000256" key="7">
    <source>
        <dbReference type="ARBA" id="ARBA00023136"/>
    </source>
</evidence>
<feature type="transmembrane region" description="Helical" evidence="8">
    <location>
        <begin position="227"/>
        <end position="247"/>
    </location>
</feature>
<dbReference type="PANTHER" id="PTHR23522:SF10">
    <property type="entry name" value="3-PHENYLPROPIONIC ACID TRANSPORTER-RELATED"/>
    <property type="match status" value="1"/>
</dbReference>